<dbReference type="OrthoDB" id="7173540at2"/>
<evidence type="ECO:0000313" key="4">
    <source>
        <dbReference type="Proteomes" id="UP000247763"/>
    </source>
</evidence>
<dbReference type="SUPFAM" id="SSF47226">
    <property type="entry name" value="Histidine-containing phosphotransfer domain, HPT domain"/>
    <property type="match status" value="1"/>
</dbReference>
<dbReference type="Pfam" id="PF01627">
    <property type="entry name" value="Hpt"/>
    <property type="match status" value="1"/>
</dbReference>
<evidence type="ECO:0000259" key="2">
    <source>
        <dbReference type="Pfam" id="PF01627"/>
    </source>
</evidence>
<dbReference type="InterPro" id="IPR036641">
    <property type="entry name" value="HPT_dom_sf"/>
</dbReference>
<evidence type="ECO:0000313" key="3">
    <source>
        <dbReference type="EMBL" id="AWM77288.1"/>
    </source>
</evidence>
<keyword evidence="4" id="KW-1185">Reference proteome</keyword>
<organism evidence="3 4">
    <name type="scientific">Phenylobacterium parvum</name>
    <dbReference type="NCBI Taxonomy" id="2201350"/>
    <lineage>
        <taxon>Bacteria</taxon>
        <taxon>Pseudomonadati</taxon>
        <taxon>Pseudomonadota</taxon>
        <taxon>Alphaproteobacteria</taxon>
        <taxon>Caulobacterales</taxon>
        <taxon>Caulobacteraceae</taxon>
        <taxon>Phenylobacterium</taxon>
    </lineage>
</organism>
<name>A0A2Z3I0J7_9CAUL</name>
<dbReference type="GO" id="GO:0000160">
    <property type="term" value="P:phosphorelay signal transduction system"/>
    <property type="evidence" value="ECO:0007669"/>
    <property type="project" value="UniProtKB-KW"/>
</dbReference>
<dbReference type="GO" id="GO:0004672">
    <property type="term" value="F:protein kinase activity"/>
    <property type="evidence" value="ECO:0007669"/>
    <property type="project" value="UniProtKB-ARBA"/>
</dbReference>
<keyword evidence="1" id="KW-0902">Two-component regulatory system</keyword>
<dbReference type="Proteomes" id="UP000247763">
    <property type="component" value="Chromosome"/>
</dbReference>
<gene>
    <name evidence="3" type="ORF">HYN04_05640</name>
</gene>
<dbReference type="Gene3D" id="1.20.120.160">
    <property type="entry name" value="HPT domain"/>
    <property type="match status" value="1"/>
</dbReference>
<feature type="domain" description="HPt" evidence="2">
    <location>
        <begin position="30"/>
        <end position="103"/>
    </location>
</feature>
<accession>A0A2Z3I0J7</accession>
<dbReference type="AlphaFoldDB" id="A0A2Z3I0J7"/>
<dbReference type="EMBL" id="CP029479">
    <property type="protein sequence ID" value="AWM77288.1"/>
    <property type="molecule type" value="Genomic_DNA"/>
</dbReference>
<proteinExistence type="predicted"/>
<protein>
    <submittedName>
        <fullName evidence="3">Hpt domain-containing protein</fullName>
    </submittedName>
</protein>
<sequence length="108" mass="11672">MKMSSPGDAGRVDFGFLDRLAAGDRGLMREVLEIFLEEAEGWKARLGDGRGPEAADVIHTLKGSGRAVGAHALGDLCEDWEMGEFEEVDGILLELAQAEAEIRDWLAG</sequence>
<reference evidence="4" key="1">
    <citation type="submission" date="2018-05" db="EMBL/GenBank/DDBJ databases">
        <title>Genome sequencing of Phenylobacterium sp. HYN0004.</title>
        <authorList>
            <person name="Yi H."/>
            <person name="Baek C."/>
        </authorList>
    </citation>
    <scope>NUCLEOTIDE SEQUENCE [LARGE SCALE GENOMIC DNA]</scope>
    <source>
        <strain evidence="4">HYN0004</strain>
    </source>
</reference>
<evidence type="ECO:0000256" key="1">
    <source>
        <dbReference type="ARBA" id="ARBA00023012"/>
    </source>
</evidence>
<dbReference type="InterPro" id="IPR008207">
    <property type="entry name" value="Sig_transdc_His_kin_Hpt_dom"/>
</dbReference>
<dbReference type="KEGG" id="phb:HYN04_05640"/>